<organism evidence="1 2">
    <name type="scientific">Cohnella yongneupensis</name>
    <dbReference type="NCBI Taxonomy" id="425006"/>
    <lineage>
        <taxon>Bacteria</taxon>
        <taxon>Bacillati</taxon>
        <taxon>Bacillota</taxon>
        <taxon>Bacilli</taxon>
        <taxon>Bacillales</taxon>
        <taxon>Paenibacillaceae</taxon>
        <taxon>Cohnella</taxon>
    </lineage>
</organism>
<dbReference type="InterPro" id="IPR006379">
    <property type="entry name" value="HAD-SF_hydro_IIB"/>
</dbReference>
<protein>
    <submittedName>
        <fullName evidence="1">Cof-type HAD-IIB family hydrolase</fullName>
        <ecNumber evidence="1">3.1.3.-</ecNumber>
    </submittedName>
</protein>
<dbReference type="Gene3D" id="3.30.1240.10">
    <property type="match status" value="1"/>
</dbReference>
<dbReference type="Proteomes" id="UP001596108">
    <property type="component" value="Unassembled WGS sequence"/>
</dbReference>
<keyword evidence="2" id="KW-1185">Reference proteome</keyword>
<evidence type="ECO:0000313" key="1">
    <source>
        <dbReference type="EMBL" id="MFC5529175.1"/>
    </source>
</evidence>
<dbReference type="CDD" id="cd07516">
    <property type="entry name" value="HAD_Pase"/>
    <property type="match status" value="1"/>
</dbReference>
<evidence type="ECO:0000313" key="2">
    <source>
        <dbReference type="Proteomes" id="UP001596108"/>
    </source>
</evidence>
<dbReference type="EC" id="3.1.3.-" evidence="1"/>
<dbReference type="GO" id="GO:0016787">
    <property type="term" value="F:hydrolase activity"/>
    <property type="evidence" value="ECO:0007669"/>
    <property type="project" value="UniProtKB-KW"/>
</dbReference>
<dbReference type="Gene3D" id="3.40.50.1000">
    <property type="entry name" value="HAD superfamily/HAD-like"/>
    <property type="match status" value="1"/>
</dbReference>
<dbReference type="SFLD" id="SFLDS00003">
    <property type="entry name" value="Haloacid_Dehalogenase"/>
    <property type="match status" value="1"/>
</dbReference>
<reference evidence="2" key="1">
    <citation type="journal article" date="2019" name="Int. J. Syst. Evol. Microbiol.">
        <title>The Global Catalogue of Microorganisms (GCM) 10K type strain sequencing project: providing services to taxonomists for standard genome sequencing and annotation.</title>
        <authorList>
            <consortium name="The Broad Institute Genomics Platform"/>
            <consortium name="The Broad Institute Genome Sequencing Center for Infectious Disease"/>
            <person name="Wu L."/>
            <person name="Ma J."/>
        </authorList>
    </citation>
    <scope>NUCLEOTIDE SEQUENCE [LARGE SCALE GENOMIC DNA]</scope>
    <source>
        <strain evidence="2">CGMCC 1.18578</strain>
    </source>
</reference>
<dbReference type="NCBIfam" id="TIGR00099">
    <property type="entry name" value="Cof-subfamily"/>
    <property type="match status" value="1"/>
</dbReference>
<dbReference type="PANTHER" id="PTHR10000:SF8">
    <property type="entry name" value="HAD SUPERFAMILY HYDROLASE-LIKE, TYPE 3"/>
    <property type="match status" value="1"/>
</dbReference>
<dbReference type="Pfam" id="PF08282">
    <property type="entry name" value="Hydrolase_3"/>
    <property type="match status" value="1"/>
</dbReference>
<dbReference type="SUPFAM" id="SSF56784">
    <property type="entry name" value="HAD-like"/>
    <property type="match status" value="1"/>
</dbReference>
<dbReference type="SFLD" id="SFLDG01140">
    <property type="entry name" value="C2.B:_Phosphomannomutase_and_P"/>
    <property type="match status" value="1"/>
</dbReference>
<dbReference type="PANTHER" id="PTHR10000">
    <property type="entry name" value="PHOSPHOSERINE PHOSPHATASE"/>
    <property type="match status" value="1"/>
</dbReference>
<keyword evidence="1" id="KW-0378">Hydrolase</keyword>
<dbReference type="NCBIfam" id="TIGR01484">
    <property type="entry name" value="HAD-SF-IIB"/>
    <property type="match status" value="1"/>
</dbReference>
<sequence length="263" mass="28839">MTYRIIALDVDGTLINDHHEVTPRVREAVRAAAERGAEIVLCTGRGSTSALPVLAELGLEGTMITHNGASIVDSATRNIIAETAIPLEQAQRYVHFARERGIHYDMNTAFDLYVESVDDHTSQMYKRMFANPIIRSAEDGMPEGLVKISMFASKEALDDAEAAWSDWQHELQTVRSGDYFIDVQHFQASKGTALRQLAAMRGVPCEQVLAIGNYYNDLGMISFAGLGIAMDNSPEEVKAEADEITLSNNEDGVALALEKHVLA</sequence>
<proteinExistence type="predicted"/>
<dbReference type="InterPro" id="IPR023214">
    <property type="entry name" value="HAD_sf"/>
</dbReference>
<dbReference type="InterPro" id="IPR000150">
    <property type="entry name" value="Cof"/>
</dbReference>
<accession>A0ABW0QWM0</accession>
<dbReference type="RefSeq" id="WP_378111044.1">
    <property type="nucleotide sequence ID" value="NZ_JBHSNC010000021.1"/>
</dbReference>
<name>A0ABW0QWM0_9BACL</name>
<comment type="caution">
    <text evidence="1">The sequence shown here is derived from an EMBL/GenBank/DDBJ whole genome shotgun (WGS) entry which is preliminary data.</text>
</comment>
<gene>
    <name evidence="1" type="ORF">ACFPQ4_06885</name>
</gene>
<dbReference type="InterPro" id="IPR036412">
    <property type="entry name" value="HAD-like_sf"/>
</dbReference>
<dbReference type="EMBL" id="JBHSNC010000021">
    <property type="protein sequence ID" value="MFC5529175.1"/>
    <property type="molecule type" value="Genomic_DNA"/>
</dbReference>